<evidence type="ECO:0000313" key="3">
    <source>
        <dbReference type="Proteomes" id="UP000602198"/>
    </source>
</evidence>
<feature type="region of interest" description="Disordered" evidence="1">
    <location>
        <begin position="112"/>
        <end position="172"/>
    </location>
</feature>
<evidence type="ECO:0000256" key="1">
    <source>
        <dbReference type="SAM" id="MobiDB-lite"/>
    </source>
</evidence>
<dbReference type="InterPro" id="IPR004401">
    <property type="entry name" value="YbaB/EbfC"/>
</dbReference>
<keyword evidence="3" id="KW-1185">Reference proteome</keyword>
<sequence length="172" mass="19013">MTKEFQDPETASIMAEFTQQMRAIAEMSQKRMLITGSATTSSGRVTVTVNADRIVIATRFSDDIDELTPSELAQAVTAAAQQAAAEVAQKTQELMGPLQDERAKMPKLSDLFDEDMPDIADVPPLDPASLAPPNSRERREQEAAVESQRNYTDVVDYDEWQASRRSGIMDTD</sequence>
<accession>A0ABS1M4C7</accession>
<comment type="caution">
    <text evidence="2">The sequence shown here is derived from an EMBL/GenBank/DDBJ whole genome shotgun (WGS) entry which is preliminary data.</text>
</comment>
<dbReference type="InterPro" id="IPR036894">
    <property type="entry name" value="YbaB-like_sf"/>
</dbReference>
<name>A0ABS1M4C7_9NOCA</name>
<dbReference type="RefSeq" id="WP_201946939.1">
    <property type="nucleotide sequence ID" value="NZ_JAERRJ010000004.1"/>
</dbReference>
<dbReference type="Gene3D" id="3.30.1310.10">
    <property type="entry name" value="Nucleoid-associated protein YbaB-like domain"/>
    <property type="match status" value="1"/>
</dbReference>
<gene>
    <name evidence="2" type="ORF">JK358_12365</name>
</gene>
<proteinExistence type="predicted"/>
<dbReference type="Proteomes" id="UP000602198">
    <property type="component" value="Unassembled WGS sequence"/>
</dbReference>
<dbReference type="Pfam" id="PF02575">
    <property type="entry name" value="YbaB_DNA_bd"/>
    <property type="match status" value="1"/>
</dbReference>
<reference evidence="2 3" key="1">
    <citation type="submission" date="2021-01" db="EMBL/GenBank/DDBJ databases">
        <title>WGS of actinomycetes isolated from Thailand.</title>
        <authorList>
            <person name="Thawai C."/>
        </authorList>
    </citation>
    <scope>NUCLEOTIDE SEQUENCE [LARGE SCALE GENOMIC DNA]</scope>
    <source>
        <strain evidence="2 3">LPG 2</strain>
    </source>
</reference>
<dbReference type="EMBL" id="JAERRJ010000004">
    <property type="protein sequence ID" value="MBL1075186.1"/>
    <property type="molecule type" value="Genomic_DNA"/>
</dbReference>
<evidence type="ECO:0000313" key="2">
    <source>
        <dbReference type="EMBL" id="MBL1075186.1"/>
    </source>
</evidence>
<organism evidence="2 3">
    <name type="scientific">Nocardia acididurans</name>
    <dbReference type="NCBI Taxonomy" id="2802282"/>
    <lineage>
        <taxon>Bacteria</taxon>
        <taxon>Bacillati</taxon>
        <taxon>Actinomycetota</taxon>
        <taxon>Actinomycetes</taxon>
        <taxon>Mycobacteriales</taxon>
        <taxon>Nocardiaceae</taxon>
        <taxon>Nocardia</taxon>
    </lineage>
</organism>
<dbReference type="SUPFAM" id="SSF82607">
    <property type="entry name" value="YbaB-like"/>
    <property type="match status" value="1"/>
</dbReference>
<protein>
    <submittedName>
        <fullName evidence="2">YbaB/EbfC family nucleoid-associated protein</fullName>
    </submittedName>
</protein>